<comment type="similarity">
    <text evidence="1">Belongs to the 'phage' integrase family.</text>
</comment>
<reference evidence="7" key="3">
    <citation type="journal article" date="1999" name="Mol. Microbiol.">
        <title>The integrase family of recombinase: organization and function of the active site.</title>
        <authorList>
            <person name="Grainge I."/>
            <person name="Jayaram M."/>
        </authorList>
    </citation>
    <scope>NUCLEOTIDE SEQUENCE</scope>
</reference>
<accession>A0A8B6X1T6</accession>
<dbReference type="Pfam" id="PF20172">
    <property type="entry name" value="DUF6538"/>
    <property type="match status" value="1"/>
</dbReference>
<dbReference type="PANTHER" id="PTHR30349:SF41">
    <property type="entry name" value="INTEGRASE_RECOMBINASE PROTEIN MJ0367-RELATED"/>
    <property type="match status" value="1"/>
</dbReference>
<evidence type="ECO:0000256" key="3">
    <source>
        <dbReference type="ARBA" id="ARBA00023125"/>
    </source>
</evidence>
<dbReference type="InterPro" id="IPR013762">
    <property type="entry name" value="Integrase-like_cat_sf"/>
</dbReference>
<dbReference type="CDD" id="cd01184">
    <property type="entry name" value="INT_C_like_1"/>
    <property type="match status" value="1"/>
</dbReference>
<evidence type="ECO:0000259" key="5">
    <source>
        <dbReference type="PROSITE" id="PS51898"/>
    </source>
</evidence>
<dbReference type="PROSITE" id="PS51898">
    <property type="entry name" value="TYR_RECOMBINASE"/>
    <property type="match status" value="1"/>
</dbReference>
<dbReference type="GO" id="GO:0006310">
    <property type="term" value="P:DNA recombination"/>
    <property type="evidence" value="ECO:0007669"/>
    <property type="project" value="UniProtKB-KW"/>
</dbReference>
<keyword evidence="6" id="KW-1185">Reference proteome</keyword>
<reference evidence="7" key="2">
    <citation type="journal article" date="1999" name="Curr. Opin. Struct. Biol.">
        <title>Structure and mechanism in site-specific recombination.</title>
        <authorList>
            <person name="Gopaul D.N."/>
            <person name="Duyne G.D."/>
        </authorList>
    </citation>
    <scope>NUCLEOTIDE SEQUENCE</scope>
</reference>
<organism evidence="6 7">
    <name type="scientific">Derxia gummosa DSM 723</name>
    <dbReference type="NCBI Taxonomy" id="1121388"/>
    <lineage>
        <taxon>Bacteria</taxon>
        <taxon>Pseudomonadati</taxon>
        <taxon>Pseudomonadota</taxon>
        <taxon>Betaproteobacteria</taxon>
        <taxon>Burkholderiales</taxon>
        <taxon>Alcaligenaceae</taxon>
        <taxon>Derxia</taxon>
    </lineage>
</organism>
<evidence type="ECO:0000313" key="7">
    <source>
        <dbReference type="RefSeq" id="WP_028310206.1"/>
    </source>
</evidence>
<dbReference type="GO" id="GO:0015074">
    <property type="term" value="P:DNA integration"/>
    <property type="evidence" value="ECO:0007669"/>
    <property type="project" value="UniProtKB-KW"/>
</dbReference>
<keyword evidence="2" id="KW-0229">DNA integration</keyword>
<dbReference type="OrthoDB" id="9784724at2"/>
<dbReference type="InterPro" id="IPR011010">
    <property type="entry name" value="DNA_brk_join_enz"/>
</dbReference>
<sequence>MARDVGLSRRGGVWQSCIVVPLDLRDSFGTTKFRKSLGTSDRAEARALHHARQAELHQEFLARRKALNAVMVGPITPELVQAVADAVHRKRLSGDDAIRFNPEARRALFDALDSLRPSYFGVVRPSSPPPALGSLAHLAGLTESQANLVQAVNLSLAEKAGKAVTRGDLASVVPDATAALAAMGLKMDWGRGDVLPLLQAVLHANVRAARDLMARDAGEVVETPAAPPPDAPVTLARPQGAPVRYLRDVLPEWESLKERPVKTVQKARLALQDFEAATGNPPLSELGRAHTVAFERYATQSASRADGPSLKTLDSRLSMVQALLNVAERLEWFPRNPWAGWGLKVPKTEAARDPLSDEQVRHLFGQPLFTRYDLPGLADASQDAAYWVPILSAFTGARVTELAQLATDDVAEEKGVPVLLIRADPAKPWQRLKNDSSERKVPVHSELVRLGFLDYVRAIQDAQGGPGGQVFPAAKDGPNGLGGGVSKWFGKYRRSIGMDGAGDDLHAFRHTVETMLSRAGLRQVVIDRVLGHRSEGGEGVRTYGRHTDLGERVEAVQAIRYEGLELPKVFTAPRWTPAYRAWTRVVGKET</sequence>
<dbReference type="Gene3D" id="1.10.443.10">
    <property type="entry name" value="Intergrase catalytic core"/>
    <property type="match status" value="1"/>
</dbReference>
<keyword evidence="4" id="KW-0233">DNA recombination</keyword>
<name>A0A8B6X1T6_9BURK</name>
<dbReference type="RefSeq" id="WP_028310206.1">
    <property type="nucleotide sequence ID" value="NZ_AXWS01000007.1"/>
</dbReference>
<dbReference type="GO" id="GO:0003677">
    <property type="term" value="F:DNA binding"/>
    <property type="evidence" value="ECO:0007669"/>
    <property type="project" value="UniProtKB-KW"/>
</dbReference>
<dbReference type="InterPro" id="IPR046668">
    <property type="entry name" value="DUF6538"/>
</dbReference>
<dbReference type="AlphaFoldDB" id="A0A8B6X1T6"/>
<dbReference type="InterPro" id="IPR002104">
    <property type="entry name" value="Integrase_catalytic"/>
</dbReference>
<reference evidence="7" key="1">
    <citation type="journal article" date="1997" name="Nucleic Acids Res.">
        <title>The integrase family of tyrosine recombinases: evolution of a conserved active site domain.</title>
        <authorList>
            <person name="Esposito D."/>
            <person name="Scocca J.J."/>
        </authorList>
    </citation>
    <scope>NUCLEOTIDE SEQUENCE</scope>
</reference>
<proteinExistence type="inferred from homology"/>
<reference evidence="7" key="4">
    <citation type="submission" date="2025-08" db="UniProtKB">
        <authorList>
            <consortium name="RefSeq"/>
        </authorList>
    </citation>
    <scope>IDENTIFICATION</scope>
</reference>
<dbReference type="InterPro" id="IPR050090">
    <property type="entry name" value="Tyrosine_recombinase_XerCD"/>
</dbReference>
<keyword evidence="3" id="KW-0238">DNA-binding</keyword>
<dbReference type="SUPFAM" id="SSF56349">
    <property type="entry name" value="DNA breaking-rejoining enzymes"/>
    <property type="match status" value="1"/>
</dbReference>
<evidence type="ECO:0000313" key="6">
    <source>
        <dbReference type="Proteomes" id="UP000675920"/>
    </source>
</evidence>
<evidence type="ECO:0000256" key="1">
    <source>
        <dbReference type="ARBA" id="ARBA00008857"/>
    </source>
</evidence>
<evidence type="ECO:0000256" key="2">
    <source>
        <dbReference type="ARBA" id="ARBA00022908"/>
    </source>
</evidence>
<dbReference type="PANTHER" id="PTHR30349">
    <property type="entry name" value="PHAGE INTEGRASE-RELATED"/>
    <property type="match status" value="1"/>
</dbReference>
<feature type="domain" description="Tyr recombinase" evidence="5">
    <location>
        <begin position="350"/>
        <end position="558"/>
    </location>
</feature>
<protein>
    <submittedName>
        <fullName evidence="7">Site-specific integrase</fullName>
    </submittedName>
</protein>
<dbReference type="Proteomes" id="UP000675920">
    <property type="component" value="Unplaced"/>
</dbReference>
<evidence type="ECO:0000256" key="4">
    <source>
        <dbReference type="ARBA" id="ARBA00023172"/>
    </source>
</evidence>